<evidence type="ECO:0000256" key="1">
    <source>
        <dbReference type="ARBA" id="ARBA00023015"/>
    </source>
</evidence>
<dbReference type="PANTHER" id="PTHR42756">
    <property type="entry name" value="TRANSCRIPTIONAL REGULATOR, MARR"/>
    <property type="match status" value="1"/>
</dbReference>
<dbReference type="CDD" id="cd00090">
    <property type="entry name" value="HTH_ARSR"/>
    <property type="match status" value="1"/>
</dbReference>
<dbReference type="InterPro" id="IPR011991">
    <property type="entry name" value="ArsR-like_HTH"/>
</dbReference>
<protein>
    <submittedName>
        <fullName evidence="5">MarR family transcriptional regulator for hemolysin</fullName>
    </submittedName>
</protein>
<dbReference type="InterPro" id="IPR036388">
    <property type="entry name" value="WH-like_DNA-bd_sf"/>
</dbReference>
<feature type="domain" description="HTH marR-type" evidence="4">
    <location>
        <begin position="6"/>
        <end position="138"/>
    </location>
</feature>
<gene>
    <name evidence="5" type="ORF">BC739_003492</name>
</gene>
<evidence type="ECO:0000313" key="6">
    <source>
        <dbReference type="Proteomes" id="UP000517916"/>
    </source>
</evidence>
<reference evidence="5 6" key="1">
    <citation type="submission" date="2020-08" db="EMBL/GenBank/DDBJ databases">
        <title>Genomic Encyclopedia of Archaeal and Bacterial Type Strains, Phase II (KMG-II): from individual species to whole genera.</title>
        <authorList>
            <person name="Goeker M."/>
        </authorList>
    </citation>
    <scope>NUCLEOTIDE SEQUENCE [LARGE SCALE GENOMIC DNA]</scope>
    <source>
        <strain evidence="5 6">DSM 43850</strain>
    </source>
</reference>
<organism evidence="5 6">
    <name type="scientific">Kutzneria viridogrisea</name>
    <dbReference type="NCBI Taxonomy" id="47990"/>
    <lineage>
        <taxon>Bacteria</taxon>
        <taxon>Bacillati</taxon>
        <taxon>Actinomycetota</taxon>
        <taxon>Actinomycetes</taxon>
        <taxon>Pseudonocardiales</taxon>
        <taxon>Pseudonocardiaceae</taxon>
        <taxon>Kutzneria</taxon>
    </lineage>
</organism>
<dbReference type="PRINTS" id="PR00598">
    <property type="entry name" value="HTHMARR"/>
</dbReference>
<keyword evidence="1" id="KW-0805">Transcription regulation</keyword>
<dbReference type="Proteomes" id="UP000517916">
    <property type="component" value="Unassembled WGS sequence"/>
</dbReference>
<keyword evidence="6" id="KW-1185">Reference proteome</keyword>
<evidence type="ECO:0000256" key="3">
    <source>
        <dbReference type="ARBA" id="ARBA00023163"/>
    </source>
</evidence>
<sequence>MPRPSATPIGIVLTRTAKAVSRAFDERLGRAGGSAALWQVLLALKTRHVGNQRELAEAVGIQGATLTHHLNAMEADGLITRERDPDNRRVHLVRLTARGDQLFHQLRGAALAHDRQLRSGLDEQEVATLARLLDRLRDNVSDAG</sequence>
<dbReference type="SMART" id="SM00347">
    <property type="entry name" value="HTH_MARR"/>
    <property type="match status" value="1"/>
</dbReference>
<dbReference type="Gene3D" id="1.10.10.10">
    <property type="entry name" value="Winged helix-like DNA-binding domain superfamily/Winged helix DNA-binding domain"/>
    <property type="match status" value="1"/>
</dbReference>
<dbReference type="InterPro" id="IPR036390">
    <property type="entry name" value="WH_DNA-bd_sf"/>
</dbReference>
<dbReference type="PROSITE" id="PS50995">
    <property type="entry name" value="HTH_MARR_2"/>
    <property type="match status" value="1"/>
</dbReference>
<evidence type="ECO:0000313" key="5">
    <source>
        <dbReference type="EMBL" id="MBA8926293.1"/>
    </source>
</evidence>
<name>A0ABR6BHC6_9PSEU</name>
<accession>A0ABR6BHC6</accession>
<proteinExistence type="predicted"/>
<dbReference type="SUPFAM" id="SSF46785">
    <property type="entry name" value="Winged helix' DNA-binding domain"/>
    <property type="match status" value="1"/>
</dbReference>
<keyword evidence="2" id="KW-0238">DNA-binding</keyword>
<dbReference type="RefSeq" id="WP_182837701.1">
    <property type="nucleotide sequence ID" value="NZ_BAAABQ010000009.1"/>
</dbReference>
<comment type="caution">
    <text evidence="5">The sequence shown here is derived from an EMBL/GenBank/DDBJ whole genome shotgun (WGS) entry which is preliminary data.</text>
</comment>
<evidence type="ECO:0000256" key="2">
    <source>
        <dbReference type="ARBA" id="ARBA00023125"/>
    </source>
</evidence>
<dbReference type="Pfam" id="PF01047">
    <property type="entry name" value="MarR"/>
    <property type="match status" value="1"/>
</dbReference>
<evidence type="ECO:0000259" key="4">
    <source>
        <dbReference type="PROSITE" id="PS50995"/>
    </source>
</evidence>
<dbReference type="EMBL" id="JACJID010000002">
    <property type="protein sequence ID" value="MBA8926293.1"/>
    <property type="molecule type" value="Genomic_DNA"/>
</dbReference>
<dbReference type="PANTHER" id="PTHR42756:SF1">
    <property type="entry name" value="TRANSCRIPTIONAL REPRESSOR OF EMRAB OPERON"/>
    <property type="match status" value="1"/>
</dbReference>
<keyword evidence="3" id="KW-0804">Transcription</keyword>
<dbReference type="InterPro" id="IPR000835">
    <property type="entry name" value="HTH_MarR-typ"/>
</dbReference>